<reference evidence="1" key="1">
    <citation type="submission" date="2022-01" db="EMBL/GenBank/DDBJ databases">
        <title>Genome-Based Taxonomic Classification of the Phylum Actinobacteria.</title>
        <authorList>
            <person name="Gao Y."/>
        </authorList>
    </citation>
    <scope>NUCLEOTIDE SEQUENCE</scope>
    <source>
        <strain evidence="1">KLBMP 8922</strain>
    </source>
</reference>
<comment type="caution">
    <text evidence="1">The sequence shown here is derived from an EMBL/GenBank/DDBJ whole genome shotgun (WGS) entry which is preliminary data.</text>
</comment>
<sequence>MSDTPAPAAIVRAIIEAREAGDLDACLAYIAPESLDQGQRVTREDWRRKWEAMAAGCPDMQVTTEHTIENGDWVAHRYTIRGTHTGDFFGAPPTGKRFEVGGFDMVRVHDGRLVEHWAVAEPLA</sequence>
<dbReference type="SUPFAM" id="SSF54427">
    <property type="entry name" value="NTF2-like"/>
    <property type="match status" value="1"/>
</dbReference>
<evidence type="ECO:0000313" key="1">
    <source>
        <dbReference type="EMBL" id="MCF2533558.1"/>
    </source>
</evidence>
<dbReference type="InterPro" id="IPR009959">
    <property type="entry name" value="Cyclase_SnoaL-like"/>
</dbReference>
<dbReference type="AlphaFoldDB" id="A0AA41Q8U0"/>
<protein>
    <submittedName>
        <fullName evidence="1">Ester cyclase</fullName>
    </submittedName>
</protein>
<dbReference type="RefSeq" id="WP_235058331.1">
    <property type="nucleotide sequence ID" value="NZ_JAKFHA010000051.1"/>
</dbReference>
<dbReference type="Pfam" id="PF07366">
    <property type="entry name" value="SnoaL"/>
    <property type="match status" value="1"/>
</dbReference>
<accession>A0AA41Q8U0</accession>
<evidence type="ECO:0000313" key="2">
    <source>
        <dbReference type="Proteomes" id="UP001165378"/>
    </source>
</evidence>
<keyword evidence="2" id="KW-1185">Reference proteome</keyword>
<dbReference type="EMBL" id="JAKFHA010000051">
    <property type="protein sequence ID" value="MCF2533558.1"/>
    <property type="molecule type" value="Genomic_DNA"/>
</dbReference>
<dbReference type="GO" id="GO:0030638">
    <property type="term" value="P:polyketide metabolic process"/>
    <property type="evidence" value="ECO:0007669"/>
    <property type="project" value="InterPro"/>
</dbReference>
<dbReference type="InterPro" id="IPR032710">
    <property type="entry name" value="NTF2-like_dom_sf"/>
</dbReference>
<dbReference type="Proteomes" id="UP001165378">
    <property type="component" value="Unassembled WGS sequence"/>
</dbReference>
<dbReference type="Gene3D" id="3.10.450.50">
    <property type="match status" value="1"/>
</dbReference>
<dbReference type="PANTHER" id="PTHR38436">
    <property type="entry name" value="POLYKETIDE CYCLASE SNOAL-LIKE DOMAIN"/>
    <property type="match status" value="1"/>
</dbReference>
<proteinExistence type="predicted"/>
<gene>
    <name evidence="1" type="ORF">LZ495_40955</name>
</gene>
<organism evidence="1 2">
    <name type="scientific">Yinghuangia soli</name>
    <dbReference type="NCBI Taxonomy" id="2908204"/>
    <lineage>
        <taxon>Bacteria</taxon>
        <taxon>Bacillati</taxon>
        <taxon>Actinomycetota</taxon>
        <taxon>Actinomycetes</taxon>
        <taxon>Kitasatosporales</taxon>
        <taxon>Streptomycetaceae</taxon>
        <taxon>Yinghuangia</taxon>
    </lineage>
</organism>
<dbReference type="PANTHER" id="PTHR38436:SF1">
    <property type="entry name" value="ESTER CYCLASE"/>
    <property type="match status" value="1"/>
</dbReference>
<name>A0AA41Q8U0_9ACTN</name>